<dbReference type="PANTHER" id="PTHR12526">
    <property type="entry name" value="GLYCOSYLTRANSFERASE"/>
    <property type="match status" value="1"/>
</dbReference>
<evidence type="ECO:0000313" key="4">
    <source>
        <dbReference type="EMBL" id="GHP15091.1"/>
    </source>
</evidence>
<gene>
    <name evidence="4" type="primary">tagE6</name>
    <name evidence="4" type="ORF">YK48G_25160</name>
</gene>
<keyword evidence="5" id="KW-1185">Reference proteome</keyword>
<dbReference type="PANTHER" id="PTHR12526:SF629">
    <property type="entry name" value="TEICHURONIC ACID BIOSYNTHESIS GLYCOSYLTRANSFERASE TUAH-RELATED"/>
    <property type="match status" value="1"/>
</dbReference>
<dbReference type="Proteomes" id="UP000604765">
    <property type="component" value="Unassembled WGS sequence"/>
</dbReference>
<keyword evidence="1" id="KW-0328">Glycosyltransferase</keyword>
<protein>
    <submittedName>
        <fullName evidence="4">Poly(Glycerol-phosphate) alpha-glucosyltransferase</fullName>
    </submittedName>
</protein>
<name>A0ABQ3W483_9LACO</name>
<evidence type="ECO:0000259" key="3">
    <source>
        <dbReference type="Pfam" id="PF00534"/>
    </source>
</evidence>
<sequence length="517" mass="59868">MYYFLNTTINIKNSGIGHAQLKRFALFKKYGQPAKLLTTNYNRDLPVALKYHGIDKNQSVNLFDFFGGTEDVEFKNFEIKDLNLPDDFEIRKSEDHFDGLENGQIIMRITMRKDNPKCIDSLMYFDSAKRVVEVDWWDPRGFKAQQQFFDKKGKIRVERLLNDQGKVYFESFQFAKKFDTVNKTLYRLVDYKGYDRDFDGFKNLARYFFDELSKRDQTQDENDIIISDAGYELSWPLLHMEQPAFRVMQLHNNHTNDPVDYMNSDLNFNYEYPLDNFKKWQGVIAPTQTQVDHVQARFGTKPKTYLISVGIVPDAVMERPKQDFNKRIDGKIVQIARLSHEKRIDHAVKAIAKAVKKVPNITLDIYGYANDDSGDKAKKLVDQLGLKKVISFKGYVNDINKVYDEAQLSILTSTAEGLPLSLIEAQSHGVPLASYDVHYGPRDVINNGKDGYLVKSGDIDGMADAIVKIMSDDKLRKQFSDTAYESRKKYSEDNVWKQWQTLDKDATNYFKALRKGD</sequence>
<dbReference type="SUPFAM" id="SSF53756">
    <property type="entry name" value="UDP-Glycosyltransferase/glycogen phosphorylase"/>
    <property type="match status" value="1"/>
</dbReference>
<dbReference type="RefSeq" id="WP_203631068.1">
    <property type="nucleotide sequence ID" value="NZ_BNJR01000020.1"/>
</dbReference>
<dbReference type="Pfam" id="PF00534">
    <property type="entry name" value="Glycos_transf_1"/>
    <property type="match status" value="1"/>
</dbReference>
<proteinExistence type="predicted"/>
<accession>A0ABQ3W483</accession>
<dbReference type="InterPro" id="IPR001296">
    <property type="entry name" value="Glyco_trans_1"/>
</dbReference>
<evidence type="ECO:0000256" key="2">
    <source>
        <dbReference type="ARBA" id="ARBA00022679"/>
    </source>
</evidence>
<evidence type="ECO:0000313" key="5">
    <source>
        <dbReference type="Proteomes" id="UP000604765"/>
    </source>
</evidence>
<comment type="caution">
    <text evidence="4">The sequence shown here is derived from an EMBL/GenBank/DDBJ whole genome shotgun (WGS) entry which is preliminary data.</text>
</comment>
<keyword evidence="2" id="KW-0808">Transferase</keyword>
<feature type="domain" description="Glycosyl transferase family 1" evidence="3">
    <location>
        <begin position="329"/>
        <end position="485"/>
    </location>
</feature>
<dbReference type="EMBL" id="BNJR01000020">
    <property type="protein sequence ID" value="GHP15091.1"/>
    <property type="molecule type" value="Genomic_DNA"/>
</dbReference>
<dbReference type="Gene3D" id="3.40.50.2000">
    <property type="entry name" value="Glycogen Phosphorylase B"/>
    <property type="match status" value="3"/>
</dbReference>
<evidence type="ECO:0000256" key="1">
    <source>
        <dbReference type="ARBA" id="ARBA00022676"/>
    </source>
</evidence>
<organism evidence="4 5">
    <name type="scientific">Lentilactobacillus fungorum</name>
    <dbReference type="NCBI Taxonomy" id="2201250"/>
    <lineage>
        <taxon>Bacteria</taxon>
        <taxon>Bacillati</taxon>
        <taxon>Bacillota</taxon>
        <taxon>Bacilli</taxon>
        <taxon>Lactobacillales</taxon>
        <taxon>Lactobacillaceae</taxon>
        <taxon>Lentilactobacillus</taxon>
    </lineage>
</organism>
<reference evidence="4 5" key="1">
    <citation type="journal article" date="2021" name="Int. J. Syst. Evol. Microbiol.">
        <title>Lentilactobacillus fungorum sp. nov., isolated from spent mushroom substrates.</title>
        <authorList>
            <person name="Tohno M."/>
            <person name="Tanizawa Y."/>
            <person name="Kojima Y."/>
            <person name="Sakamoto M."/>
            <person name="Ohkuma M."/>
            <person name="Kobayashi H."/>
        </authorList>
    </citation>
    <scope>NUCLEOTIDE SEQUENCE [LARGE SCALE GENOMIC DNA]</scope>
    <source>
        <strain evidence="4 5">YK48G</strain>
    </source>
</reference>